<sequence length="318" mass="32483">MFPADPRFPFTAPLGNIGEPGAPGCDPSLFRTLAATALAEDLADGDATTLVTVPKSATGSGRLVARADGVISGIDAVRAVLVAAAEPEYRAVLGGTVALTDAAANGARVVTGETVGVLTGSVRAMLQLERTVLNMLTHASGVATQTARWVAAAADGAPAGHTVAVRDSRKTLPGLRLLQKRAVVHGGGVPHRYNLSDQAMVKDNHVVAGGGVLDAYRAVRSAHPELWCEVEVDNLDQLASLLGMKKPPQQILLDNFTVADTAAAAALRAEKAPRVLLESSGGLTLDVVGDYAATGVDSVAVGALTHTVTALDIGLDLA</sequence>
<gene>
    <name evidence="14" type="primary">nadC</name>
    <name evidence="14" type="ORF">DIW82_06370</name>
</gene>
<evidence type="ECO:0000256" key="10">
    <source>
        <dbReference type="ARBA" id="ARBA00047445"/>
    </source>
</evidence>
<dbReference type="PANTHER" id="PTHR32179">
    <property type="entry name" value="NICOTINATE-NUCLEOTIDE PYROPHOSPHORYLASE [CARBOXYLATING]"/>
    <property type="match status" value="1"/>
</dbReference>
<comment type="function">
    <text evidence="1">Involved in the catabolism of quinolinic acid (QA).</text>
</comment>
<feature type="domain" description="Quinolinate phosphoribosyl transferase C-terminal" evidence="12">
    <location>
        <begin position="142"/>
        <end position="316"/>
    </location>
</feature>
<dbReference type="InterPro" id="IPR022412">
    <property type="entry name" value="Quinolinate_PRibosylTrfase_N"/>
</dbReference>
<dbReference type="PIRSF" id="PIRSF006250">
    <property type="entry name" value="NadC_ModD"/>
    <property type="match status" value="1"/>
</dbReference>
<dbReference type="EC" id="2.4.2.19" evidence="4"/>
<dbReference type="InterPro" id="IPR013785">
    <property type="entry name" value="Aldolase_TIM"/>
</dbReference>
<name>A0A3D4SYS4_9CORY</name>
<evidence type="ECO:0000313" key="14">
    <source>
        <dbReference type="EMBL" id="HCT14412.1"/>
    </source>
</evidence>
<dbReference type="GO" id="GO:0005737">
    <property type="term" value="C:cytoplasm"/>
    <property type="evidence" value="ECO:0007669"/>
    <property type="project" value="TreeGrafter"/>
</dbReference>
<reference evidence="14 15" key="1">
    <citation type="journal article" date="2018" name="Nat. Biotechnol.">
        <title>A standardized bacterial taxonomy based on genome phylogeny substantially revises the tree of life.</title>
        <authorList>
            <person name="Parks D.H."/>
            <person name="Chuvochina M."/>
            <person name="Waite D.W."/>
            <person name="Rinke C."/>
            <person name="Skarshewski A."/>
            <person name="Chaumeil P.A."/>
            <person name="Hugenholtz P."/>
        </authorList>
    </citation>
    <scope>NUCLEOTIDE SEQUENCE [LARGE SCALE GENOMIC DNA]</scope>
    <source>
        <strain evidence="14">UBA11247</strain>
    </source>
</reference>
<dbReference type="Proteomes" id="UP000261739">
    <property type="component" value="Unassembled WGS sequence"/>
</dbReference>
<evidence type="ECO:0000259" key="12">
    <source>
        <dbReference type="Pfam" id="PF01729"/>
    </source>
</evidence>
<accession>A0A3D4SYS4</accession>
<protein>
    <recommendedName>
        <fullName evidence="5">Nicotinate-nucleotide pyrophosphorylase [carboxylating]</fullName>
        <ecNumber evidence="4">2.4.2.19</ecNumber>
    </recommendedName>
    <alternativeName>
        <fullName evidence="9">Quinolinate phosphoribosyltransferase [decarboxylating]</fullName>
    </alternativeName>
</protein>
<dbReference type="GO" id="GO:0004514">
    <property type="term" value="F:nicotinate-nucleotide diphosphorylase (carboxylating) activity"/>
    <property type="evidence" value="ECO:0007669"/>
    <property type="project" value="UniProtKB-EC"/>
</dbReference>
<organism evidence="14 15">
    <name type="scientific">Corynebacterium nuruki</name>
    <dbReference type="NCBI Taxonomy" id="1032851"/>
    <lineage>
        <taxon>Bacteria</taxon>
        <taxon>Bacillati</taxon>
        <taxon>Actinomycetota</taxon>
        <taxon>Actinomycetes</taxon>
        <taxon>Mycobacteriales</taxon>
        <taxon>Corynebacteriaceae</taxon>
        <taxon>Corynebacterium</taxon>
    </lineage>
</organism>
<evidence type="ECO:0000256" key="5">
    <source>
        <dbReference type="ARBA" id="ARBA00020990"/>
    </source>
</evidence>
<dbReference type="UniPathway" id="UPA00253">
    <property type="reaction ID" value="UER00331"/>
</dbReference>
<evidence type="ECO:0000313" key="15">
    <source>
        <dbReference type="Proteomes" id="UP000261739"/>
    </source>
</evidence>
<dbReference type="Gene3D" id="3.90.1170.20">
    <property type="entry name" value="Quinolinate phosphoribosyl transferase, N-terminal domain"/>
    <property type="match status" value="1"/>
</dbReference>
<evidence type="ECO:0000256" key="7">
    <source>
        <dbReference type="ARBA" id="ARBA00022676"/>
    </source>
</evidence>
<dbReference type="STRING" id="863239.GCA_000213935_00296"/>
<keyword evidence="7 11" id="KW-0328">Glycosyltransferase</keyword>
<dbReference type="EMBL" id="DQID01000169">
    <property type="protein sequence ID" value="HCT14412.1"/>
    <property type="molecule type" value="Genomic_DNA"/>
</dbReference>
<dbReference type="FunFam" id="3.20.20.70:FF:000030">
    <property type="entry name" value="Nicotinate-nucleotide pyrophosphorylase, carboxylating"/>
    <property type="match status" value="1"/>
</dbReference>
<dbReference type="SUPFAM" id="SSF51690">
    <property type="entry name" value="Nicotinate/Quinolinate PRTase C-terminal domain-like"/>
    <property type="match status" value="1"/>
</dbReference>
<evidence type="ECO:0000256" key="6">
    <source>
        <dbReference type="ARBA" id="ARBA00022642"/>
    </source>
</evidence>
<evidence type="ECO:0000256" key="2">
    <source>
        <dbReference type="ARBA" id="ARBA00004893"/>
    </source>
</evidence>
<evidence type="ECO:0000256" key="4">
    <source>
        <dbReference type="ARBA" id="ARBA00011944"/>
    </source>
</evidence>
<comment type="catalytic activity">
    <reaction evidence="10">
        <text>nicotinate beta-D-ribonucleotide + CO2 + diphosphate = quinolinate + 5-phospho-alpha-D-ribose 1-diphosphate + 2 H(+)</text>
        <dbReference type="Rhea" id="RHEA:12733"/>
        <dbReference type="ChEBI" id="CHEBI:15378"/>
        <dbReference type="ChEBI" id="CHEBI:16526"/>
        <dbReference type="ChEBI" id="CHEBI:29959"/>
        <dbReference type="ChEBI" id="CHEBI:33019"/>
        <dbReference type="ChEBI" id="CHEBI:57502"/>
        <dbReference type="ChEBI" id="CHEBI:58017"/>
        <dbReference type="EC" id="2.4.2.19"/>
    </reaction>
</comment>
<dbReference type="InterPro" id="IPR037128">
    <property type="entry name" value="Quinolinate_PRibosylTase_N_sf"/>
</dbReference>
<evidence type="ECO:0000256" key="11">
    <source>
        <dbReference type="PIRNR" id="PIRNR006250"/>
    </source>
</evidence>
<evidence type="ECO:0000256" key="1">
    <source>
        <dbReference type="ARBA" id="ARBA00003237"/>
    </source>
</evidence>
<evidence type="ECO:0000259" key="13">
    <source>
        <dbReference type="Pfam" id="PF02749"/>
    </source>
</evidence>
<dbReference type="InterPro" id="IPR036068">
    <property type="entry name" value="Nicotinate_pribotase-like_C"/>
</dbReference>
<proteinExistence type="inferred from homology"/>
<keyword evidence="8 11" id="KW-0808">Transferase</keyword>
<dbReference type="SUPFAM" id="SSF54675">
    <property type="entry name" value="Nicotinate/Quinolinate PRTase N-terminal domain-like"/>
    <property type="match status" value="1"/>
</dbReference>
<dbReference type="InterPro" id="IPR027277">
    <property type="entry name" value="NadC/ModD"/>
</dbReference>
<evidence type="ECO:0000256" key="8">
    <source>
        <dbReference type="ARBA" id="ARBA00022679"/>
    </source>
</evidence>
<dbReference type="GO" id="GO:0009435">
    <property type="term" value="P:NAD+ biosynthetic process"/>
    <property type="evidence" value="ECO:0007669"/>
    <property type="project" value="UniProtKB-UniPathway"/>
</dbReference>
<keyword evidence="6" id="KW-0662">Pyridine nucleotide biosynthesis</keyword>
<dbReference type="NCBIfam" id="TIGR00078">
    <property type="entry name" value="nadC"/>
    <property type="match status" value="1"/>
</dbReference>
<evidence type="ECO:0000256" key="9">
    <source>
        <dbReference type="ARBA" id="ARBA00033102"/>
    </source>
</evidence>
<comment type="pathway">
    <text evidence="2">Cofactor biosynthesis; NAD(+) biosynthesis; nicotinate D-ribonucleotide from quinolinate: step 1/1.</text>
</comment>
<dbReference type="AlphaFoldDB" id="A0A3D4SYS4"/>
<comment type="caution">
    <text evidence="14">The sequence shown here is derived from an EMBL/GenBank/DDBJ whole genome shotgun (WGS) entry which is preliminary data.</text>
</comment>
<dbReference type="PANTHER" id="PTHR32179:SF3">
    <property type="entry name" value="NICOTINATE-NUCLEOTIDE PYROPHOSPHORYLASE [CARBOXYLATING]"/>
    <property type="match status" value="1"/>
</dbReference>
<evidence type="ECO:0000256" key="3">
    <source>
        <dbReference type="ARBA" id="ARBA00009400"/>
    </source>
</evidence>
<dbReference type="Pfam" id="PF02749">
    <property type="entry name" value="QRPTase_N"/>
    <property type="match status" value="1"/>
</dbReference>
<comment type="similarity">
    <text evidence="3 11">Belongs to the NadC/ModD family.</text>
</comment>
<feature type="domain" description="Quinolinate phosphoribosyl transferase N-terminal" evidence="13">
    <location>
        <begin position="46"/>
        <end position="140"/>
    </location>
</feature>
<dbReference type="InterPro" id="IPR002638">
    <property type="entry name" value="Quinolinate_PRibosylTrfase_C"/>
</dbReference>
<dbReference type="Pfam" id="PF01729">
    <property type="entry name" value="QRPTase_C"/>
    <property type="match status" value="1"/>
</dbReference>
<dbReference type="GO" id="GO:0034213">
    <property type="term" value="P:quinolinate catabolic process"/>
    <property type="evidence" value="ECO:0007669"/>
    <property type="project" value="TreeGrafter"/>
</dbReference>
<dbReference type="InterPro" id="IPR004393">
    <property type="entry name" value="NadC"/>
</dbReference>
<dbReference type="Gene3D" id="3.20.20.70">
    <property type="entry name" value="Aldolase class I"/>
    <property type="match status" value="1"/>
</dbReference>